<name>A0ABU4NQG1_9ACTN</name>
<dbReference type="EMBL" id="JARAYU010000017">
    <property type="protein sequence ID" value="MDX3704979.1"/>
    <property type="molecule type" value="Genomic_DNA"/>
</dbReference>
<comment type="caution">
    <text evidence="1">The sequence shown here is derived from an EMBL/GenBank/DDBJ whole genome shotgun (WGS) entry which is preliminary data.</text>
</comment>
<reference evidence="1 2" key="1">
    <citation type="journal article" date="2023" name="Microb. Genom.">
        <title>Mesoterricola silvestris gen. nov., sp. nov., Mesoterricola sediminis sp. nov., Geothrix oryzae sp. nov., Geothrix edaphica sp. nov., Geothrix rubra sp. nov., and Geothrix limicola sp. nov., six novel members of Acidobacteriota isolated from soils.</title>
        <authorList>
            <person name="Weisberg A.J."/>
            <person name="Pearce E."/>
            <person name="Kramer C.G."/>
            <person name="Chang J.H."/>
            <person name="Clarke C.R."/>
        </authorList>
    </citation>
    <scope>NUCLEOTIDE SEQUENCE [LARGE SCALE GENOMIC DNA]</scope>
    <source>
        <strain evidence="1 2">ID09-01A</strain>
    </source>
</reference>
<dbReference type="RefSeq" id="WP_319063273.1">
    <property type="nucleotide sequence ID" value="NZ_JARAYT010000018.1"/>
</dbReference>
<evidence type="ECO:0000313" key="2">
    <source>
        <dbReference type="Proteomes" id="UP001271274"/>
    </source>
</evidence>
<keyword evidence="2" id="KW-1185">Reference proteome</keyword>
<accession>A0ABU4NQG1</accession>
<protein>
    <submittedName>
        <fullName evidence="1">Uncharacterized protein</fullName>
    </submittedName>
</protein>
<organism evidence="1 2">
    <name type="scientific">Streptomyces europaeiscabiei</name>
    <dbReference type="NCBI Taxonomy" id="146819"/>
    <lineage>
        <taxon>Bacteria</taxon>
        <taxon>Bacillati</taxon>
        <taxon>Actinomycetota</taxon>
        <taxon>Actinomycetes</taxon>
        <taxon>Kitasatosporales</taxon>
        <taxon>Streptomycetaceae</taxon>
        <taxon>Streptomyces</taxon>
    </lineage>
</organism>
<gene>
    <name evidence="1" type="ORF">PV662_35645</name>
</gene>
<sequence length="234" mass="26902">MQYILDTPGRLTDRGRRFLAARARTVPFPTQDNPHDTEVIARLAPFPDVDTTMTLAGLRQAQDRYGGLVYRTSAWSFQEEIRFEPWPYYQESVDHGPLAEFIDHEVAHPYSVKLRSDGAVVYRFGIDVVVFADADALIEADALYWECESWIPVVEPKVGQSTAGVREAASRLSLIREGSGNTEWWWESDGFRVHLWWTFAELFQQERLVKWGLWARDEAGLRAAHRFLAGNDLR</sequence>
<proteinExistence type="predicted"/>
<evidence type="ECO:0000313" key="1">
    <source>
        <dbReference type="EMBL" id="MDX3704979.1"/>
    </source>
</evidence>
<dbReference type="Proteomes" id="UP001271274">
    <property type="component" value="Unassembled WGS sequence"/>
</dbReference>